<sequence>MISTVRHITRRFLLNRHLRPPISIATTPNSLTALPAMADKVNLGGFFKSEAYANSFKRVEMITRPFAEILVEQSKVSAESKANPGQPLVILDNACGTGVISSILNETLDDNVKKMLKLTSGDISSAMIEYTTNRMQQEGWQNTETKIVDAQKPDLASAHFSHIFTAFAYMALPESVKALNETVRMLQPGGTIAFSTWIEPGWMAIARNAIESMPGDLWFPETAKLLAVMSDGKWDSKPWIESQLEERGFQDINVRATTVKQTLTSPVFVDMAMLMIPTMINSFWTEKQREENKDKIRPALEKYMADTYGNGNIDTDWVAILSTARKSC</sequence>
<evidence type="ECO:0000259" key="1">
    <source>
        <dbReference type="Pfam" id="PF13847"/>
    </source>
</evidence>
<keyword evidence="3" id="KW-1185">Reference proteome</keyword>
<dbReference type="PANTHER" id="PTHR43591:SF24">
    <property type="entry name" value="2-METHOXY-6-POLYPRENYL-1,4-BENZOQUINOL METHYLASE, MITOCHONDRIAL"/>
    <property type="match status" value="1"/>
</dbReference>
<dbReference type="Pfam" id="PF13847">
    <property type="entry name" value="Methyltransf_31"/>
    <property type="match status" value="1"/>
</dbReference>
<evidence type="ECO:0000313" key="3">
    <source>
        <dbReference type="Proteomes" id="UP000191518"/>
    </source>
</evidence>
<dbReference type="EMBL" id="MDYP01000007">
    <property type="protein sequence ID" value="OQE09020.1"/>
    <property type="molecule type" value="Genomic_DNA"/>
</dbReference>
<proteinExistence type="predicted"/>
<dbReference type="CDD" id="cd02440">
    <property type="entry name" value="AdoMet_MTases"/>
    <property type="match status" value="1"/>
</dbReference>
<dbReference type="SUPFAM" id="SSF53335">
    <property type="entry name" value="S-adenosyl-L-methionine-dependent methyltransferases"/>
    <property type="match status" value="1"/>
</dbReference>
<accession>A0A1V6S5K8</accession>
<dbReference type="AlphaFoldDB" id="A0A1V6S5K8"/>
<dbReference type="InterPro" id="IPR029063">
    <property type="entry name" value="SAM-dependent_MTases_sf"/>
</dbReference>
<dbReference type="PANTHER" id="PTHR43591">
    <property type="entry name" value="METHYLTRANSFERASE"/>
    <property type="match status" value="1"/>
</dbReference>
<dbReference type="Proteomes" id="UP000191518">
    <property type="component" value="Unassembled WGS sequence"/>
</dbReference>
<name>A0A1V6S5K8_9EURO</name>
<dbReference type="Gene3D" id="3.40.50.150">
    <property type="entry name" value="Vaccinia Virus protein VP39"/>
    <property type="match status" value="1"/>
</dbReference>
<dbReference type="GO" id="GO:0008168">
    <property type="term" value="F:methyltransferase activity"/>
    <property type="evidence" value="ECO:0007669"/>
    <property type="project" value="TreeGrafter"/>
</dbReference>
<evidence type="ECO:0000313" key="2">
    <source>
        <dbReference type="EMBL" id="OQE09020.1"/>
    </source>
</evidence>
<protein>
    <recommendedName>
        <fullName evidence="1">Methyltransferase domain-containing protein</fullName>
    </recommendedName>
</protein>
<feature type="domain" description="Methyltransferase" evidence="1">
    <location>
        <begin position="89"/>
        <end position="196"/>
    </location>
</feature>
<reference evidence="3" key="1">
    <citation type="journal article" date="2017" name="Nat. Microbiol.">
        <title>Global analysis of biosynthetic gene clusters reveals vast potential of secondary metabolite production in Penicillium species.</title>
        <authorList>
            <person name="Nielsen J.C."/>
            <person name="Grijseels S."/>
            <person name="Prigent S."/>
            <person name="Ji B."/>
            <person name="Dainat J."/>
            <person name="Nielsen K.F."/>
            <person name="Frisvad J.C."/>
            <person name="Workman M."/>
            <person name="Nielsen J."/>
        </authorList>
    </citation>
    <scope>NUCLEOTIDE SEQUENCE [LARGE SCALE GENOMIC DNA]</scope>
    <source>
        <strain evidence="3">IBT 29486</strain>
    </source>
</reference>
<dbReference type="InterPro" id="IPR025714">
    <property type="entry name" value="Methyltranfer_dom"/>
</dbReference>
<comment type="caution">
    <text evidence="2">The sequence shown here is derived from an EMBL/GenBank/DDBJ whole genome shotgun (WGS) entry which is preliminary data.</text>
</comment>
<gene>
    <name evidence="2" type="ORF">PENVUL_c007G00917</name>
</gene>
<organism evidence="2 3">
    <name type="scientific">Penicillium vulpinum</name>
    <dbReference type="NCBI Taxonomy" id="29845"/>
    <lineage>
        <taxon>Eukaryota</taxon>
        <taxon>Fungi</taxon>
        <taxon>Dikarya</taxon>
        <taxon>Ascomycota</taxon>
        <taxon>Pezizomycotina</taxon>
        <taxon>Eurotiomycetes</taxon>
        <taxon>Eurotiomycetidae</taxon>
        <taxon>Eurotiales</taxon>
        <taxon>Aspergillaceae</taxon>
        <taxon>Penicillium</taxon>
    </lineage>
</organism>